<dbReference type="InterPro" id="IPR000933">
    <property type="entry name" value="Glyco_hydro_29"/>
</dbReference>
<dbReference type="PANTHER" id="PTHR10030:SF37">
    <property type="entry name" value="ALPHA-L-FUCOSIDASE-RELATED"/>
    <property type="match status" value="1"/>
</dbReference>
<evidence type="ECO:0000256" key="6">
    <source>
        <dbReference type="SAM" id="SignalP"/>
    </source>
</evidence>
<keyword evidence="4" id="KW-0378">Hydrolase</keyword>
<gene>
    <name evidence="8" type="ORF">BACCOP_02372</name>
</gene>
<dbReference type="AlphaFoldDB" id="B3JKE3"/>
<evidence type="ECO:0000256" key="1">
    <source>
        <dbReference type="ARBA" id="ARBA00007951"/>
    </source>
</evidence>
<name>B3JKE3_9BACT</name>
<dbReference type="EMBL" id="ABIY02000094">
    <property type="protein sequence ID" value="EDV00580.1"/>
    <property type="molecule type" value="Genomic_DNA"/>
</dbReference>
<dbReference type="Pfam" id="PF00754">
    <property type="entry name" value="F5_F8_type_C"/>
    <property type="match status" value="1"/>
</dbReference>
<keyword evidence="5" id="KW-0326">Glycosidase</keyword>
<organism evidence="8 9">
    <name type="scientific">Phocaeicola coprocola DSM 17136</name>
    <dbReference type="NCBI Taxonomy" id="470145"/>
    <lineage>
        <taxon>Bacteria</taxon>
        <taxon>Pseudomonadati</taxon>
        <taxon>Bacteroidota</taxon>
        <taxon>Bacteroidia</taxon>
        <taxon>Bacteroidales</taxon>
        <taxon>Bacteroidaceae</taxon>
        <taxon>Phocaeicola</taxon>
    </lineage>
</organism>
<dbReference type="STRING" id="470145.BACCOP_02372"/>
<dbReference type="eggNOG" id="COG3669">
    <property type="taxonomic scope" value="Bacteria"/>
</dbReference>
<evidence type="ECO:0000256" key="5">
    <source>
        <dbReference type="ARBA" id="ARBA00023295"/>
    </source>
</evidence>
<dbReference type="Pfam" id="PF01120">
    <property type="entry name" value="Alpha_L_fucos"/>
    <property type="match status" value="1"/>
</dbReference>
<evidence type="ECO:0000256" key="3">
    <source>
        <dbReference type="ARBA" id="ARBA00022729"/>
    </source>
</evidence>
<dbReference type="GO" id="GO:0016139">
    <property type="term" value="P:glycoside catabolic process"/>
    <property type="evidence" value="ECO:0007669"/>
    <property type="project" value="TreeGrafter"/>
</dbReference>
<reference evidence="8 9" key="1">
    <citation type="submission" date="2008-04" db="EMBL/GenBank/DDBJ databases">
        <title>Draft genome sequence of Bacteroides coprocola (DSM 17136).</title>
        <authorList>
            <person name="Sudarsanam P."/>
            <person name="Ley R."/>
            <person name="Guruge J."/>
            <person name="Turnbaugh P.J."/>
            <person name="Mahowald M."/>
            <person name="Liep D."/>
            <person name="Gordon J."/>
        </authorList>
    </citation>
    <scope>NUCLEOTIDE SEQUENCE [LARGE SCALE GENOMIC DNA]</scope>
    <source>
        <strain evidence="8 9">DSM 17136</strain>
    </source>
</reference>
<dbReference type="FunFam" id="3.20.20.80:FF:000052">
    <property type="entry name" value="Putative alpha-L-fucosidase 1"/>
    <property type="match status" value="1"/>
</dbReference>
<dbReference type="InterPro" id="IPR008979">
    <property type="entry name" value="Galactose-bd-like_sf"/>
</dbReference>
<dbReference type="OrthoDB" id="1389336at2"/>
<comment type="similarity">
    <text evidence="1">Belongs to the glycosyl hydrolase 29 family.</text>
</comment>
<feature type="chain" id="PRO_5002788294" description="alpha-L-fucosidase" evidence="6">
    <location>
        <begin position="23"/>
        <end position="611"/>
    </location>
</feature>
<dbReference type="InterPro" id="IPR017853">
    <property type="entry name" value="GH"/>
</dbReference>
<dbReference type="HOGENOM" id="CLU_002934_7_0_10"/>
<evidence type="ECO:0000256" key="4">
    <source>
        <dbReference type="ARBA" id="ARBA00022801"/>
    </source>
</evidence>
<protein>
    <recommendedName>
        <fullName evidence="2">alpha-L-fucosidase</fullName>
        <ecNumber evidence="2">3.2.1.51</ecNumber>
    </recommendedName>
</protein>
<comment type="caution">
    <text evidence="8">The sequence shown here is derived from an EMBL/GenBank/DDBJ whole genome shotgun (WGS) entry which is preliminary data.</text>
</comment>
<dbReference type="SUPFAM" id="SSF49785">
    <property type="entry name" value="Galactose-binding domain-like"/>
    <property type="match status" value="1"/>
</dbReference>
<reference evidence="8 9" key="2">
    <citation type="submission" date="2008-04" db="EMBL/GenBank/DDBJ databases">
        <authorList>
            <person name="Fulton L."/>
            <person name="Clifton S."/>
            <person name="Fulton B."/>
            <person name="Xu J."/>
            <person name="Minx P."/>
            <person name="Pepin K.H."/>
            <person name="Johnson M."/>
            <person name="Thiruvilangam P."/>
            <person name="Bhonagiri V."/>
            <person name="Nash W.E."/>
            <person name="Mardis E.R."/>
            <person name="Wilson R.K."/>
        </authorList>
    </citation>
    <scope>NUCLEOTIDE SEQUENCE [LARGE SCALE GENOMIC DNA]</scope>
    <source>
        <strain evidence="8 9">DSM 17136</strain>
    </source>
</reference>
<keyword evidence="3 6" id="KW-0732">Signal</keyword>
<dbReference type="GO" id="GO:0006004">
    <property type="term" value="P:fucose metabolic process"/>
    <property type="evidence" value="ECO:0007669"/>
    <property type="project" value="TreeGrafter"/>
</dbReference>
<dbReference type="SMART" id="SM00812">
    <property type="entry name" value="Alpha_L_fucos"/>
    <property type="match status" value="1"/>
</dbReference>
<dbReference type="SUPFAM" id="SSF51445">
    <property type="entry name" value="(Trans)glycosidases"/>
    <property type="match status" value="1"/>
</dbReference>
<feature type="domain" description="F5/8 type C" evidence="7">
    <location>
        <begin position="457"/>
        <end position="603"/>
    </location>
</feature>
<evidence type="ECO:0000259" key="7">
    <source>
        <dbReference type="PROSITE" id="PS50022"/>
    </source>
</evidence>
<accession>B3JKE3</accession>
<dbReference type="RefSeq" id="WP_007567455.1">
    <property type="nucleotide sequence ID" value="NZ_DS981460.1"/>
</dbReference>
<sequence length="611" mass="69731">MKNLNQFLVCLFLSLLSVVGQAQRNTPYFVKHLQFSGNESLEQKAVMAARLIPSSQQLEWQKMELTAFLHFGINTFTGREWGDGTEDPALFNPTDLDAEQWVRTLKECGFKMVLLTAKHHDGFCLWPTKTTKHSVASSPWKNGKGDVVRELRDACSKYGMKFGVYLSPWDRNASCYGNSPEYNKFFVAQLTELLTNYGEVHEVWFDGANGEGPNGKKQEYDWDTFYKTIQRLQPKAVMAIMGDDVRWVGNEKGLGRDTEWSATVLTPGIYARSKENNKRLGVYETATDLGSRKMLENATELFWYPSEVDVSIRPGWFWHEEENSKIKSLKQLSDIYFRSVGYNSVLLLNIPPDRRGLINEADISRLKEFAAYRQQVFCDNKLINGNTYWKAAQGEKHVYTVRQNTPVNVVMLQEDISKGQRVENFIIEAWLNGSWQLLGKGTTIGYKRMLRFPEVMTDSLRICIESTRLDANIMNVAAYYAQPLIDEEQLTTWNNLSRDSWKKISVSPLTVDFGKTVTVKAFTYAPLNEEAKPTMAYHYKLYISLNGTDWQEVISNGEFSNIMHNPLPQTVALPQSKQARYIKIEATTPNASTAVIELEELGVTVISDDNK</sequence>
<dbReference type="Gene3D" id="2.60.120.260">
    <property type="entry name" value="Galactose-binding domain-like"/>
    <property type="match status" value="2"/>
</dbReference>
<dbReference type="GeneID" id="79859252"/>
<feature type="signal peptide" evidence="6">
    <location>
        <begin position="1"/>
        <end position="22"/>
    </location>
</feature>
<dbReference type="GO" id="GO:0004560">
    <property type="term" value="F:alpha-L-fucosidase activity"/>
    <property type="evidence" value="ECO:0007669"/>
    <property type="project" value="InterPro"/>
</dbReference>
<evidence type="ECO:0000313" key="9">
    <source>
        <dbReference type="Proteomes" id="UP000003146"/>
    </source>
</evidence>
<dbReference type="Proteomes" id="UP000003146">
    <property type="component" value="Unassembled WGS sequence"/>
</dbReference>
<dbReference type="PANTHER" id="PTHR10030">
    <property type="entry name" value="ALPHA-L-FUCOSIDASE"/>
    <property type="match status" value="1"/>
</dbReference>
<dbReference type="GO" id="GO:0005764">
    <property type="term" value="C:lysosome"/>
    <property type="evidence" value="ECO:0007669"/>
    <property type="project" value="TreeGrafter"/>
</dbReference>
<dbReference type="Gene3D" id="3.20.20.80">
    <property type="entry name" value="Glycosidases"/>
    <property type="match status" value="1"/>
</dbReference>
<evidence type="ECO:0000313" key="8">
    <source>
        <dbReference type="EMBL" id="EDV00580.1"/>
    </source>
</evidence>
<dbReference type="InterPro" id="IPR000421">
    <property type="entry name" value="FA58C"/>
</dbReference>
<dbReference type="PROSITE" id="PS50022">
    <property type="entry name" value="FA58C_3"/>
    <property type="match status" value="1"/>
</dbReference>
<dbReference type="EC" id="3.2.1.51" evidence="2"/>
<proteinExistence type="inferred from homology"/>
<dbReference type="InterPro" id="IPR057739">
    <property type="entry name" value="Glyco_hydro_29_N"/>
</dbReference>
<evidence type="ECO:0000256" key="2">
    <source>
        <dbReference type="ARBA" id="ARBA00012662"/>
    </source>
</evidence>